<dbReference type="InterPro" id="IPR036420">
    <property type="entry name" value="BRCT_dom_sf"/>
</dbReference>
<evidence type="ECO:0000256" key="1">
    <source>
        <dbReference type="SAM" id="MobiDB-lite"/>
    </source>
</evidence>
<feature type="region of interest" description="Disordered" evidence="1">
    <location>
        <begin position="33"/>
        <end position="54"/>
    </location>
</feature>
<dbReference type="AlphaFoldDB" id="A0A1S4EAZ0"/>
<evidence type="ECO:0000313" key="3">
    <source>
        <dbReference type="Proteomes" id="UP000079169"/>
    </source>
</evidence>
<name>A0A1S4EAZ0_DIACI</name>
<dbReference type="Pfam" id="PF00533">
    <property type="entry name" value="BRCT"/>
    <property type="match status" value="1"/>
</dbReference>
<dbReference type="SMART" id="SM00292">
    <property type="entry name" value="BRCT"/>
    <property type="match status" value="1"/>
</dbReference>
<reference evidence="4" key="1">
    <citation type="submission" date="2025-08" db="UniProtKB">
        <authorList>
            <consortium name="RefSeq"/>
        </authorList>
    </citation>
    <scope>IDENTIFICATION</scope>
</reference>
<dbReference type="Gene3D" id="3.40.50.10190">
    <property type="entry name" value="BRCT domain"/>
    <property type="match status" value="1"/>
</dbReference>
<dbReference type="InterPro" id="IPR001357">
    <property type="entry name" value="BRCT_dom"/>
</dbReference>
<protein>
    <submittedName>
        <fullName evidence="4">Uncharacterized protein LOC103508560</fullName>
    </submittedName>
</protein>
<dbReference type="GeneID" id="103508560"/>
<keyword evidence="3" id="KW-1185">Reference proteome</keyword>
<sequence>MGHLEPIETGEEIIKEDKRCLPSIQMESQNHLDKCEGGQQNPTHNHQQEADFADSHETNFSLNEDNTTANVDKILTKSQEQFIETETEVIESSVNDLLLPKRNSSSPLLFSQETKDVEMGEPSDDECVNATPPREFESTCTWRKEKEVSKSVAVISSDEEMTIDRESTKWNDEKEINKTDKDPKDTNINLQENEPMQTDTLLDKTTMDELENKQTESNNCPADFEIQETSSQTNDKTCIEPDPNLIEEQLLTQNTQKLSKHNLKIVISNIEGDDYVHLERFIDVFNPVIDNDVNQQTNFLIVGVDSENKVLRRTPKFLKAISLHVCIVNVDYVRQCCEEGDIVTLARKFIPLDSSGLNGPIKSYLYQTSSLLDNFVFYSMEEDEYLRSLLEFIIIHNGGVIIADHKLFKAYRGESTQGGTTRGDGFKKVILYGETQAGTMTEVNKMKLFTLGERTQGGTTQGDGFKKVILYGETQAGTMTEVNKMKLFTLLIDVPCPMVENTRETNEVKLYTANDTISNEPSVSSTVSSQSNAYQKLKMNLPKLMQMVNNETIPEHLKLEAVLKEKDELTMAESSRGSLLLRNDPASSTAQSTAYETDEKCTCVETRGCVEGKRWAHHGREL</sequence>
<proteinExistence type="predicted"/>
<dbReference type="PaxDb" id="121845-A0A1S4EAZ0"/>
<evidence type="ECO:0000313" key="4">
    <source>
        <dbReference type="RefSeq" id="XP_017299302.1"/>
    </source>
</evidence>
<dbReference type="CDD" id="cd00027">
    <property type="entry name" value="BRCT"/>
    <property type="match status" value="1"/>
</dbReference>
<feature type="region of interest" description="Disordered" evidence="1">
    <location>
        <begin position="114"/>
        <end position="133"/>
    </location>
</feature>
<organism evidence="3 4">
    <name type="scientific">Diaphorina citri</name>
    <name type="common">Asian citrus psyllid</name>
    <dbReference type="NCBI Taxonomy" id="121845"/>
    <lineage>
        <taxon>Eukaryota</taxon>
        <taxon>Metazoa</taxon>
        <taxon>Ecdysozoa</taxon>
        <taxon>Arthropoda</taxon>
        <taxon>Hexapoda</taxon>
        <taxon>Insecta</taxon>
        <taxon>Pterygota</taxon>
        <taxon>Neoptera</taxon>
        <taxon>Paraneoptera</taxon>
        <taxon>Hemiptera</taxon>
        <taxon>Sternorrhyncha</taxon>
        <taxon>Psylloidea</taxon>
        <taxon>Psyllidae</taxon>
        <taxon>Diaphorininae</taxon>
        <taxon>Diaphorina</taxon>
    </lineage>
</organism>
<dbReference type="SUPFAM" id="SSF52113">
    <property type="entry name" value="BRCT domain"/>
    <property type="match status" value="1"/>
</dbReference>
<accession>A0A1S4EAZ0</accession>
<dbReference type="KEGG" id="dci:103508560"/>
<evidence type="ECO:0000259" key="2">
    <source>
        <dbReference type="PROSITE" id="PS50172"/>
    </source>
</evidence>
<feature type="domain" description="BRCT" evidence="2">
    <location>
        <begin position="262"/>
        <end position="350"/>
    </location>
</feature>
<dbReference type="Proteomes" id="UP000079169">
    <property type="component" value="Unplaced"/>
</dbReference>
<dbReference type="PROSITE" id="PS50172">
    <property type="entry name" value="BRCT"/>
    <property type="match status" value="1"/>
</dbReference>
<gene>
    <name evidence="4" type="primary">LOC103508560</name>
</gene>
<dbReference type="RefSeq" id="XP_017299302.1">
    <property type="nucleotide sequence ID" value="XM_017443813.2"/>
</dbReference>